<reference evidence="3" key="1">
    <citation type="submission" date="2022-12" db="EMBL/GenBank/DDBJ databases">
        <title>Draft genome assemblies for two species of Escallonia (Escalloniales).</title>
        <authorList>
            <person name="Chanderbali A."/>
            <person name="Dervinis C."/>
            <person name="Anghel I."/>
            <person name="Soltis D."/>
            <person name="Soltis P."/>
            <person name="Zapata F."/>
        </authorList>
    </citation>
    <scope>NUCLEOTIDE SEQUENCE</scope>
    <source>
        <strain evidence="3">UCBG92.1500</strain>
        <tissue evidence="3">Leaf</tissue>
    </source>
</reference>
<comment type="caution">
    <text evidence="3">The sequence shown here is derived from an EMBL/GenBank/DDBJ whole genome shotgun (WGS) entry which is preliminary data.</text>
</comment>
<dbReference type="Proteomes" id="UP001187471">
    <property type="component" value="Unassembled WGS sequence"/>
</dbReference>
<organism evidence="3 4">
    <name type="scientific">Escallonia rubra</name>
    <dbReference type="NCBI Taxonomy" id="112253"/>
    <lineage>
        <taxon>Eukaryota</taxon>
        <taxon>Viridiplantae</taxon>
        <taxon>Streptophyta</taxon>
        <taxon>Embryophyta</taxon>
        <taxon>Tracheophyta</taxon>
        <taxon>Spermatophyta</taxon>
        <taxon>Magnoliopsida</taxon>
        <taxon>eudicotyledons</taxon>
        <taxon>Gunneridae</taxon>
        <taxon>Pentapetalae</taxon>
        <taxon>asterids</taxon>
        <taxon>campanulids</taxon>
        <taxon>Escalloniales</taxon>
        <taxon>Escalloniaceae</taxon>
        <taxon>Escallonia</taxon>
    </lineage>
</organism>
<dbReference type="EMBL" id="JAVXUO010002326">
    <property type="protein sequence ID" value="KAK2974216.1"/>
    <property type="molecule type" value="Genomic_DNA"/>
</dbReference>
<accession>A0AA88R7Z9</accession>
<evidence type="ECO:0008006" key="5">
    <source>
        <dbReference type="Google" id="ProtNLM"/>
    </source>
</evidence>
<dbReference type="AlphaFoldDB" id="A0AA88R7Z9"/>
<evidence type="ECO:0000313" key="3">
    <source>
        <dbReference type="EMBL" id="KAK2974216.1"/>
    </source>
</evidence>
<evidence type="ECO:0000313" key="4">
    <source>
        <dbReference type="Proteomes" id="UP001187471"/>
    </source>
</evidence>
<evidence type="ECO:0000256" key="1">
    <source>
        <dbReference type="ARBA" id="ARBA00022741"/>
    </source>
</evidence>
<evidence type="ECO:0000256" key="2">
    <source>
        <dbReference type="ARBA" id="ARBA00023134"/>
    </source>
</evidence>
<keyword evidence="1" id="KW-0547">Nucleotide-binding</keyword>
<proteinExistence type="predicted"/>
<sequence length="75" mass="8844">MFTVWNVGGQEKLRPLWRHYFNNTDGLMVPHRRRQETLYAESIGKTNPSNMYRTLVKANPILLLLITRVPLHLNL</sequence>
<dbReference type="InterPro" id="IPR006689">
    <property type="entry name" value="Small_GTPase_ARF/SAR"/>
</dbReference>
<keyword evidence="4" id="KW-1185">Reference proteome</keyword>
<dbReference type="InterPro" id="IPR027417">
    <property type="entry name" value="P-loop_NTPase"/>
</dbReference>
<keyword evidence="2" id="KW-0342">GTP-binding</keyword>
<dbReference type="GO" id="GO:0005525">
    <property type="term" value="F:GTP binding"/>
    <property type="evidence" value="ECO:0007669"/>
    <property type="project" value="UniProtKB-KW"/>
</dbReference>
<protein>
    <recommendedName>
        <fullName evidence="5">ADP-ribosylation factor</fullName>
    </recommendedName>
</protein>
<name>A0AA88R7Z9_9ASTE</name>
<dbReference type="Gene3D" id="3.40.50.300">
    <property type="entry name" value="P-loop containing nucleotide triphosphate hydrolases"/>
    <property type="match status" value="1"/>
</dbReference>
<dbReference type="Pfam" id="PF00025">
    <property type="entry name" value="Arf"/>
    <property type="match status" value="1"/>
</dbReference>
<dbReference type="GO" id="GO:0003924">
    <property type="term" value="F:GTPase activity"/>
    <property type="evidence" value="ECO:0007669"/>
    <property type="project" value="InterPro"/>
</dbReference>
<dbReference type="SUPFAM" id="SSF52540">
    <property type="entry name" value="P-loop containing nucleoside triphosphate hydrolases"/>
    <property type="match status" value="1"/>
</dbReference>
<gene>
    <name evidence="3" type="ORF">RJ640_016702</name>
</gene>